<keyword evidence="3" id="KW-1185">Reference proteome</keyword>
<dbReference type="Pfam" id="PF07238">
    <property type="entry name" value="PilZ"/>
    <property type="match status" value="1"/>
</dbReference>
<dbReference type="Gene3D" id="2.40.10.220">
    <property type="entry name" value="predicted glycosyltransferase like domains"/>
    <property type="match status" value="1"/>
</dbReference>
<protein>
    <recommendedName>
        <fullName evidence="1">PilZ domain-containing protein</fullName>
    </recommendedName>
</protein>
<evidence type="ECO:0000313" key="3">
    <source>
        <dbReference type="Proteomes" id="UP000619761"/>
    </source>
</evidence>
<organism evidence="2 3">
    <name type="scientific">Cellvibrio zantedeschiae</name>
    <dbReference type="NCBI Taxonomy" id="1237077"/>
    <lineage>
        <taxon>Bacteria</taxon>
        <taxon>Pseudomonadati</taxon>
        <taxon>Pseudomonadota</taxon>
        <taxon>Gammaproteobacteria</taxon>
        <taxon>Cellvibrionales</taxon>
        <taxon>Cellvibrionaceae</taxon>
        <taxon>Cellvibrio</taxon>
    </lineage>
</organism>
<accession>A0ABQ3B5Q1</accession>
<feature type="domain" description="PilZ" evidence="1">
    <location>
        <begin position="4"/>
        <end position="96"/>
    </location>
</feature>
<comment type="caution">
    <text evidence="2">The sequence shown here is derived from an EMBL/GenBank/DDBJ whole genome shotgun (WGS) entry which is preliminary data.</text>
</comment>
<dbReference type="InterPro" id="IPR009875">
    <property type="entry name" value="PilZ_domain"/>
</dbReference>
<evidence type="ECO:0000313" key="2">
    <source>
        <dbReference type="EMBL" id="GGY79438.1"/>
    </source>
</evidence>
<name>A0ABQ3B5Q1_9GAMM</name>
<dbReference type="EMBL" id="BMYZ01000002">
    <property type="protein sequence ID" value="GGY79438.1"/>
    <property type="molecule type" value="Genomic_DNA"/>
</dbReference>
<evidence type="ECO:0000259" key="1">
    <source>
        <dbReference type="Pfam" id="PF07238"/>
    </source>
</evidence>
<reference evidence="3" key="1">
    <citation type="journal article" date="2019" name="Int. J. Syst. Evol. Microbiol.">
        <title>The Global Catalogue of Microorganisms (GCM) 10K type strain sequencing project: providing services to taxonomists for standard genome sequencing and annotation.</title>
        <authorList>
            <consortium name="The Broad Institute Genomics Platform"/>
            <consortium name="The Broad Institute Genome Sequencing Center for Infectious Disease"/>
            <person name="Wu L."/>
            <person name="Ma J."/>
        </authorList>
    </citation>
    <scope>NUCLEOTIDE SEQUENCE [LARGE SCALE GENOMIC DNA]</scope>
    <source>
        <strain evidence="3">KCTC 32239</strain>
    </source>
</reference>
<gene>
    <name evidence="2" type="ORF">GCM10011613_25360</name>
</gene>
<proteinExistence type="predicted"/>
<dbReference type="SUPFAM" id="SSF141371">
    <property type="entry name" value="PilZ domain-like"/>
    <property type="match status" value="1"/>
</dbReference>
<dbReference type="Proteomes" id="UP000619761">
    <property type="component" value="Unassembled WGS sequence"/>
</dbReference>
<dbReference type="RefSeq" id="WP_189419157.1">
    <property type="nucleotide sequence ID" value="NZ_BMYZ01000002.1"/>
</dbReference>
<sequence length="107" mass="12368">MENDRRQFLRAPISGVALIYDSKIEPTELIDVGIGGMRVSGKCTFSIHEPVWIEFTFVRDAEMVWGKRARATLRRSEYDQSKKRFIMGFEFLSLTEFQQYVIANAIG</sequence>